<evidence type="ECO:0000313" key="5">
    <source>
        <dbReference type="Proteomes" id="UP000271573"/>
    </source>
</evidence>
<keyword evidence="5" id="KW-1185">Reference proteome</keyword>
<evidence type="ECO:0000256" key="3">
    <source>
        <dbReference type="RuleBase" id="RU000363"/>
    </source>
</evidence>
<gene>
    <name evidence="4" type="ORF">Back2_05330</name>
</gene>
<dbReference type="Gene3D" id="3.40.50.720">
    <property type="entry name" value="NAD(P)-binding Rossmann-like Domain"/>
    <property type="match status" value="1"/>
</dbReference>
<dbReference type="Pfam" id="PF00106">
    <property type="entry name" value="adh_short"/>
    <property type="match status" value="1"/>
</dbReference>
<dbReference type="KEGG" id="nbe:Back2_05330"/>
<sequence length="276" mass="29496">MAEKGRFFPRVLQQTPVYTRLAERRRYEVAGTRIVITGASSGIGAASAARLARAGAEVVLVARREDELAQVVQEIRAAGGAASYEVADLADEAAIDELIARLVESGGVDVLINNAGHSIRRPVVKSRMSDYERQISLNYLAPVRLTLGLVPSMLERGGGHIVNVSTWAVMLPGAPLFAGYVASKSALTAFGDSVHAELAVKGVTVTTVFPPLVRTPMITPTAAFDGAPSLSAEEVAEWVLRAVAHRPREIAPRVSHIFRAVDATLPAMARRAVSRR</sequence>
<accession>A0A3G9ID13</accession>
<dbReference type="GO" id="GO:0016491">
    <property type="term" value="F:oxidoreductase activity"/>
    <property type="evidence" value="ECO:0007669"/>
    <property type="project" value="UniProtKB-KW"/>
</dbReference>
<name>A0A3G9ID13_9ACTN</name>
<dbReference type="GO" id="GO:0016020">
    <property type="term" value="C:membrane"/>
    <property type="evidence" value="ECO:0007669"/>
    <property type="project" value="TreeGrafter"/>
</dbReference>
<dbReference type="EMBL" id="AP019307">
    <property type="protein sequence ID" value="BBH16246.1"/>
    <property type="molecule type" value="Genomic_DNA"/>
</dbReference>
<dbReference type="InterPro" id="IPR002347">
    <property type="entry name" value="SDR_fam"/>
</dbReference>
<keyword evidence="2" id="KW-0560">Oxidoreductase</keyword>
<protein>
    <submittedName>
        <fullName evidence="4">Short-chain dehydrogenase</fullName>
    </submittedName>
</protein>
<dbReference type="InterPro" id="IPR036291">
    <property type="entry name" value="NAD(P)-bd_dom_sf"/>
</dbReference>
<dbReference type="OrthoDB" id="9810734at2"/>
<dbReference type="AlphaFoldDB" id="A0A3G9ID13"/>
<dbReference type="RefSeq" id="WP_125566515.1">
    <property type="nucleotide sequence ID" value="NZ_AP019307.1"/>
</dbReference>
<evidence type="ECO:0000313" key="4">
    <source>
        <dbReference type="EMBL" id="BBH16246.1"/>
    </source>
</evidence>
<comment type="similarity">
    <text evidence="1 3">Belongs to the short-chain dehydrogenases/reductases (SDR) family.</text>
</comment>
<evidence type="ECO:0000256" key="2">
    <source>
        <dbReference type="ARBA" id="ARBA00023002"/>
    </source>
</evidence>
<dbReference type="PRINTS" id="PR00081">
    <property type="entry name" value="GDHRDH"/>
</dbReference>
<dbReference type="SUPFAM" id="SSF51735">
    <property type="entry name" value="NAD(P)-binding Rossmann-fold domains"/>
    <property type="match status" value="1"/>
</dbReference>
<proteinExistence type="inferred from homology"/>
<evidence type="ECO:0000256" key="1">
    <source>
        <dbReference type="ARBA" id="ARBA00006484"/>
    </source>
</evidence>
<dbReference type="PANTHER" id="PTHR44196">
    <property type="entry name" value="DEHYDROGENASE/REDUCTASE SDR FAMILY MEMBER 7B"/>
    <property type="match status" value="1"/>
</dbReference>
<dbReference type="Proteomes" id="UP000271573">
    <property type="component" value="Chromosome"/>
</dbReference>
<dbReference type="PANTHER" id="PTHR44196:SF1">
    <property type="entry name" value="DEHYDROGENASE_REDUCTASE SDR FAMILY MEMBER 7B"/>
    <property type="match status" value="1"/>
</dbReference>
<organism evidence="4 5">
    <name type="scientific">Nocardioides baekrokdamisoli</name>
    <dbReference type="NCBI Taxonomy" id="1804624"/>
    <lineage>
        <taxon>Bacteria</taxon>
        <taxon>Bacillati</taxon>
        <taxon>Actinomycetota</taxon>
        <taxon>Actinomycetes</taxon>
        <taxon>Propionibacteriales</taxon>
        <taxon>Nocardioidaceae</taxon>
        <taxon>Nocardioides</taxon>
    </lineage>
</organism>
<dbReference type="PIRSF" id="PIRSF000126">
    <property type="entry name" value="11-beta-HSD1"/>
    <property type="match status" value="1"/>
</dbReference>
<reference evidence="4 5" key="1">
    <citation type="submission" date="2018-11" db="EMBL/GenBank/DDBJ databases">
        <title>Complete genome sequence of Nocardioides baekrokdamisoli strain KCTC 39748.</title>
        <authorList>
            <person name="Kang S.W."/>
            <person name="Lee K.C."/>
            <person name="Kim K.K."/>
            <person name="Kim J.S."/>
            <person name="Kim D.S."/>
            <person name="Ko S.H."/>
            <person name="Yang S.H."/>
            <person name="Shin Y.K."/>
            <person name="Lee J.S."/>
        </authorList>
    </citation>
    <scope>NUCLEOTIDE SEQUENCE [LARGE SCALE GENOMIC DNA]</scope>
    <source>
        <strain evidence="4 5">KCTC 39748</strain>
    </source>
</reference>
<dbReference type="PRINTS" id="PR00080">
    <property type="entry name" value="SDRFAMILY"/>
</dbReference>